<dbReference type="RefSeq" id="WP_144651387.1">
    <property type="nucleotide sequence ID" value="NZ_VNFK01000010.1"/>
</dbReference>
<name>A0A558GXL0_PAENT</name>
<evidence type="ECO:0000313" key="2">
    <source>
        <dbReference type="Proteomes" id="UP000316500"/>
    </source>
</evidence>
<evidence type="ECO:0000313" key="1">
    <source>
        <dbReference type="EMBL" id="TVU61589.1"/>
    </source>
</evidence>
<sequence>MSAVERMREDLRYADHYRKQARAADGLGVLLECEYPGTVSEVKVKKGRWFRRNPSNDRPEEEIILSTDERREFAQWCKERATTLNKQADEIEARYAGGES</sequence>
<dbReference type="Proteomes" id="UP000316500">
    <property type="component" value="Unassembled WGS sequence"/>
</dbReference>
<organism evidence="1 2">
    <name type="scientific">Paenarthrobacter nitroguajacolicus</name>
    <name type="common">Arthrobacter nitroguajacolicus</name>
    <dbReference type="NCBI Taxonomy" id="211146"/>
    <lineage>
        <taxon>Bacteria</taxon>
        <taxon>Bacillati</taxon>
        <taxon>Actinomycetota</taxon>
        <taxon>Actinomycetes</taxon>
        <taxon>Micrococcales</taxon>
        <taxon>Micrococcaceae</taxon>
        <taxon>Paenarthrobacter</taxon>
    </lineage>
</organism>
<reference evidence="1 2" key="1">
    <citation type="submission" date="2019-07" db="EMBL/GenBank/DDBJ databases">
        <title>Diversity of Bacteria from Kongsfjorden, Arctic.</title>
        <authorList>
            <person name="Yu Y."/>
        </authorList>
    </citation>
    <scope>NUCLEOTIDE SEQUENCE [LARGE SCALE GENOMIC DNA]</scope>
    <source>
        <strain evidence="1 2">SM1928</strain>
    </source>
</reference>
<comment type="caution">
    <text evidence="1">The sequence shown here is derived from an EMBL/GenBank/DDBJ whole genome shotgun (WGS) entry which is preliminary data.</text>
</comment>
<dbReference type="OrthoDB" id="9866916at2"/>
<protein>
    <submittedName>
        <fullName evidence="1">Uncharacterized protein</fullName>
    </submittedName>
</protein>
<dbReference type="EMBL" id="VNFK01000010">
    <property type="protein sequence ID" value="TVU61589.1"/>
    <property type="molecule type" value="Genomic_DNA"/>
</dbReference>
<proteinExistence type="predicted"/>
<gene>
    <name evidence="1" type="ORF">FQP90_13695</name>
</gene>
<accession>A0A558GXL0</accession>
<dbReference type="AlphaFoldDB" id="A0A558GXL0"/>